<dbReference type="Pfam" id="PF18204">
    <property type="entry name" value="PGF-CTERM"/>
    <property type="match status" value="1"/>
</dbReference>
<proteinExistence type="predicted"/>
<sequence length="380" mass="42064">MKSFLAIAMAALMVLSFVSVASAADSVEIRSPVFSGADDSALNTYTTDFTDFAAFWYDIDEGLGSEAFVITYDGDADRTLDEGSLEYTADVINVAYTYGGWADNGEEFQKLGFLAEEYVPVNGDLQILSTLIMDDDEKYTMRVGQTLDLGEGFALTPKQIDVDGNKVWLELTKDGEFLDDDVYNTENNIDNSSWDYEADVAGEEDVVVMRVHINEVFQGQVDSLAIIEGIWLMSDEAMEIADDEEFGILTVEAVGADFITLENTDEQVNLNADDVIELTDDMKLRVADSDDDDVRFYPFVEMTVDGEAPEVEEVPEEEVVAPEEDVNVTPEEDVNVTPEEDVNVTPEEEPVEEEEEPVPGFEAVFAIAGLLAVAYFVRRN</sequence>
<name>A0A1I0ATL7_9EURY</name>
<dbReference type="Gene3D" id="2.60.40.4190">
    <property type="match status" value="1"/>
</dbReference>
<dbReference type="AlphaFoldDB" id="A0A1I0ATL7"/>
<dbReference type="RefSeq" id="WP_091690320.1">
    <property type="nucleotide sequence ID" value="NZ_FOHQ01000005.1"/>
</dbReference>
<dbReference type="Proteomes" id="UP000243338">
    <property type="component" value="Unassembled WGS sequence"/>
</dbReference>
<feature type="region of interest" description="Disordered" evidence="2">
    <location>
        <begin position="315"/>
        <end position="358"/>
    </location>
</feature>
<feature type="domain" description="PGF-CTERM archaeal protein-sorting signal" evidence="4">
    <location>
        <begin position="358"/>
        <end position="379"/>
    </location>
</feature>
<evidence type="ECO:0000313" key="6">
    <source>
        <dbReference type="Proteomes" id="UP000243338"/>
    </source>
</evidence>
<dbReference type="GO" id="GO:0005886">
    <property type="term" value="C:plasma membrane"/>
    <property type="evidence" value="ECO:0007669"/>
    <property type="project" value="UniProtKB-SubCell"/>
</dbReference>
<accession>A0A1I0ATL7</accession>
<feature type="domain" description="S-layer family duplication" evidence="3">
    <location>
        <begin position="41"/>
        <end position="288"/>
    </location>
</feature>
<keyword evidence="1" id="KW-0732">Signal</keyword>
<organism evidence="5 6">
    <name type="scientific">Methanococcoides vulcani</name>
    <dbReference type="NCBI Taxonomy" id="1353158"/>
    <lineage>
        <taxon>Archaea</taxon>
        <taxon>Methanobacteriati</taxon>
        <taxon>Methanobacteriota</taxon>
        <taxon>Stenosarchaea group</taxon>
        <taxon>Methanomicrobia</taxon>
        <taxon>Methanosarcinales</taxon>
        <taxon>Methanosarcinaceae</taxon>
        <taxon>Methanococcoides</taxon>
    </lineage>
</organism>
<evidence type="ECO:0000313" key="5">
    <source>
        <dbReference type="EMBL" id="SES97258.1"/>
    </source>
</evidence>
<dbReference type="Gene3D" id="2.60.98.40">
    <property type="match status" value="1"/>
</dbReference>
<evidence type="ECO:0000256" key="1">
    <source>
        <dbReference type="ARBA" id="ARBA00022729"/>
    </source>
</evidence>
<evidence type="ECO:0000259" key="4">
    <source>
        <dbReference type="Pfam" id="PF18204"/>
    </source>
</evidence>
<dbReference type="NCBIfam" id="TIGR04126">
    <property type="entry name" value="PGF_CTERM"/>
    <property type="match status" value="1"/>
</dbReference>
<dbReference type="GO" id="GO:0030115">
    <property type="term" value="C:S-layer"/>
    <property type="evidence" value="ECO:0007669"/>
    <property type="project" value="UniProtKB-SubCell"/>
</dbReference>
<evidence type="ECO:0000256" key="2">
    <source>
        <dbReference type="SAM" id="MobiDB-lite"/>
    </source>
</evidence>
<gene>
    <name evidence="5" type="ORF">SAMN04488587_1792</name>
</gene>
<reference evidence="6" key="1">
    <citation type="submission" date="2016-10" db="EMBL/GenBank/DDBJ databases">
        <authorList>
            <person name="Varghese N."/>
            <person name="Submissions S."/>
        </authorList>
    </citation>
    <scope>NUCLEOTIDE SEQUENCE [LARGE SCALE GENOMIC DNA]</scope>
    <source>
        <strain evidence="6">SLH 33</strain>
    </source>
</reference>
<dbReference type="Pfam" id="PF07752">
    <property type="entry name" value="S-layer"/>
    <property type="match status" value="1"/>
</dbReference>
<dbReference type="NCBIfam" id="TIGR01567">
    <property type="entry name" value="S_layer_rel_Mac"/>
    <property type="match status" value="1"/>
</dbReference>
<dbReference type="OrthoDB" id="137508at2157"/>
<feature type="compositionally biased region" description="Acidic residues" evidence="2">
    <location>
        <begin position="315"/>
        <end position="357"/>
    </location>
</feature>
<dbReference type="EMBL" id="FOHQ01000005">
    <property type="protein sequence ID" value="SES97258.1"/>
    <property type="molecule type" value="Genomic_DNA"/>
</dbReference>
<evidence type="ECO:0000259" key="3">
    <source>
        <dbReference type="Pfam" id="PF07752"/>
    </source>
</evidence>
<protein>
    <submittedName>
        <fullName evidence="5">S-layer family duplication domain-containing protein</fullName>
    </submittedName>
</protein>
<dbReference type="InterPro" id="IPR006457">
    <property type="entry name" value="S_layer-rel_Mac"/>
</dbReference>
<keyword evidence="6" id="KW-1185">Reference proteome</keyword>
<dbReference type="InterPro" id="IPR026371">
    <property type="entry name" value="PGF_CTERM"/>
</dbReference>